<dbReference type="Proteomes" id="UP000663836">
    <property type="component" value="Unassembled WGS sequence"/>
</dbReference>
<protein>
    <submittedName>
        <fullName evidence="1">Uncharacterized protein</fullName>
    </submittedName>
</protein>
<name>A0A820GDF9_9BILA</name>
<organism evidence="1 2">
    <name type="scientific">Rotaria sordida</name>
    <dbReference type="NCBI Taxonomy" id="392033"/>
    <lineage>
        <taxon>Eukaryota</taxon>
        <taxon>Metazoa</taxon>
        <taxon>Spiralia</taxon>
        <taxon>Gnathifera</taxon>
        <taxon>Rotifera</taxon>
        <taxon>Eurotatoria</taxon>
        <taxon>Bdelloidea</taxon>
        <taxon>Philodinida</taxon>
        <taxon>Philodinidae</taxon>
        <taxon>Rotaria</taxon>
    </lineage>
</organism>
<gene>
    <name evidence="1" type="ORF">JBS370_LOCUS39641</name>
</gene>
<proteinExistence type="predicted"/>
<reference evidence="1" key="1">
    <citation type="submission" date="2021-02" db="EMBL/GenBank/DDBJ databases">
        <authorList>
            <person name="Nowell W R."/>
        </authorList>
    </citation>
    <scope>NUCLEOTIDE SEQUENCE</scope>
</reference>
<feature type="non-terminal residue" evidence="1">
    <location>
        <position position="30"/>
    </location>
</feature>
<sequence length="30" mass="3263">MPLGTLISWIPMIPSAIEILLNSLTSGHRT</sequence>
<dbReference type="AlphaFoldDB" id="A0A820GDF9"/>
<evidence type="ECO:0000313" key="1">
    <source>
        <dbReference type="EMBL" id="CAF4277393.1"/>
    </source>
</evidence>
<accession>A0A820GDF9</accession>
<evidence type="ECO:0000313" key="2">
    <source>
        <dbReference type="Proteomes" id="UP000663836"/>
    </source>
</evidence>
<comment type="caution">
    <text evidence="1">The sequence shown here is derived from an EMBL/GenBank/DDBJ whole genome shotgun (WGS) entry which is preliminary data.</text>
</comment>
<dbReference type="EMBL" id="CAJOBD010029089">
    <property type="protein sequence ID" value="CAF4277393.1"/>
    <property type="molecule type" value="Genomic_DNA"/>
</dbReference>